<name>A0A327Q7T1_9BACT</name>
<protein>
    <submittedName>
        <fullName evidence="1">Uncharacterized protein</fullName>
    </submittedName>
</protein>
<proteinExistence type="predicted"/>
<sequence length="67" mass="7948">MRKYTNEQYTQLHDAYSQGILTVKFADKLVTYRNLNEMKELLSEMELSLGLRKKHITKKFTSFTKGM</sequence>
<reference evidence="1 2" key="1">
    <citation type="submission" date="2018-06" db="EMBL/GenBank/DDBJ databases">
        <title>Genomic Encyclopedia of Archaeal and Bacterial Type Strains, Phase II (KMG-II): from individual species to whole genera.</title>
        <authorList>
            <person name="Goeker M."/>
        </authorList>
    </citation>
    <scope>NUCLEOTIDE SEQUENCE [LARGE SCALE GENOMIC DNA]</scope>
    <source>
        <strain evidence="1 2">DSM 23857</strain>
    </source>
</reference>
<keyword evidence="2" id="KW-1185">Reference proteome</keyword>
<organism evidence="1 2">
    <name type="scientific">Chitinophaga skermanii</name>
    <dbReference type="NCBI Taxonomy" id="331697"/>
    <lineage>
        <taxon>Bacteria</taxon>
        <taxon>Pseudomonadati</taxon>
        <taxon>Bacteroidota</taxon>
        <taxon>Chitinophagia</taxon>
        <taxon>Chitinophagales</taxon>
        <taxon>Chitinophagaceae</taxon>
        <taxon>Chitinophaga</taxon>
    </lineage>
</organism>
<accession>A0A327Q7T1</accession>
<dbReference type="EMBL" id="QLLL01000008">
    <property type="protein sequence ID" value="RAJ00460.1"/>
    <property type="molecule type" value="Genomic_DNA"/>
</dbReference>
<dbReference type="AlphaFoldDB" id="A0A327Q7T1"/>
<dbReference type="Proteomes" id="UP000249547">
    <property type="component" value="Unassembled WGS sequence"/>
</dbReference>
<dbReference type="RefSeq" id="WP_111599573.1">
    <property type="nucleotide sequence ID" value="NZ_QLLL01000008.1"/>
</dbReference>
<comment type="caution">
    <text evidence="1">The sequence shown here is derived from an EMBL/GenBank/DDBJ whole genome shotgun (WGS) entry which is preliminary data.</text>
</comment>
<evidence type="ECO:0000313" key="2">
    <source>
        <dbReference type="Proteomes" id="UP000249547"/>
    </source>
</evidence>
<evidence type="ECO:0000313" key="1">
    <source>
        <dbReference type="EMBL" id="RAJ00460.1"/>
    </source>
</evidence>
<dbReference type="NCBIfam" id="NF047331">
    <property type="entry name" value="phage_HTJ"/>
    <property type="match status" value="1"/>
</dbReference>
<gene>
    <name evidence="1" type="ORF">LX64_04166</name>
</gene>